<dbReference type="GO" id="GO:0003676">
    <property type="term" value="F:nucleic acid binding"/>
    <property type="evidence" value="ECO:0007669"/>
    <property type="project" value="InterPro"/>
</dbReference>
<dbReference type="AlphaFoldDB" id="A0AAV1K9I5"/>
<evidence type="ECO:0000256" key="1">
    <source>
        <dbReference type="SAM" id="MobiDB-lite"/>
    </source>
</evidence>
<protein>
    <recommendedName>
        <fullName evidence="2">Integrase catalytic domain-containing protein</fullName>
    </recommendedName>
</protein>
<dbReference type="InterPro" id="IPR012337">
    <property type="entry name" value="RNaseH-like_sf"/>
</dbReference>
<proteinExistence type="predicted"/>
<dbReference type="InterPro" id="IPR001584">
    <property type="entry name" value="Integrase_cat-core"/>
</dbReference>
<dbReference type="PANTHER" id="PTHR47331">
    <property type="entry name" value="PHD-TYPE DOMAIN-CONTAINING PROTEIN"/>
    <property type="match status" value="1"/>
</dbReference>
<dbReference type="PANTHER" id="PTHR47331:SF1">
    <property type="entry name" value="GAG-LIKE PROTEIN"/>
    <property type="match status" value="1"/>
</dbReference>
<dbReference type="PROSITE" id="PS50994">
    <property type="entry name" value="INTEGRASE"/>
    <property type="match status" value="1"/>
</dbReference>
<dbReference type="Proteomes" id="UP001314205">
    <property type="component" value="Unassembled WGS sequence"/>
</dbReference>
<dbReference type="SUPFAM" id="SSF53098">
    <property type="entry name" value="Ribonuclease H-like"/>
    <property type="match status" value="1"/>
</dbReference>
<feature type="region of interest" description="Disordered" evidence="1">
    <location>
        <begin position="1"/>
        <end position="22"/>
    </location>
</feature>
<name>A0AAV1K9I5_9NEOP</name>
<dbReference type="Gene3D" id="3.30.420.10">
    <property type="entry name" value="Ribonuclease H-like superfamily/Ribonuclease H"/>
    <property type="match status" value="1"/>
</dbReference>
<dbReference type="GO" id="GO:0015074">
    <property type="term" value="P:DNA integration"/>
    <property type="evidence" value="ECO:0007669"/>
    <property type="project" value="InterPro"/>
</dbReference>
<dbReference type="InterPro" id="IPR036397">
    <property type="entry name" value="RNaseH_sf"/>
</dbReference>
<reference evidence="3 4" key="1">
    <citation type="submission" date="2023-11" db="EMBL/GenBank/DDBJ databases">
        <authorList>
            <person name="Hedman E."/>
            <person name="Englund M."/>
            <person name="Stromberg M."/>
            <person name="Nyberg Akerstrom W."/>
            <person name="Nylinder S."/>
            <person name="Jareborg N."/>
            <person name="Kallberg Y."/>
            <person name="Kronander E."/>
        </authorList>
    </citation>
    <scope>NUCLEOTIDE SEQUENCE [LARGE SCALE GENOMIC DNA]</scope>
</reference>
<dbReference type="InterPro" id="IPR040676">
    <property type="entry name" value="DUF5641"/>
</dbReference>
<evidence type="ECO:0000313" key="3">
    <source>
        <dbReference type="EMBL" id="CAK1579525.1"/>
    </source>
</evidence>
<accession>A0AAV1K9I5</accession>
<keyword evidence="4" id="KW-1185">Reference proteome</keyword>
<feature type="domain" description="Integrase catalytic" evidence="2">
    <location>
        <begin position="10"/>
        <end position="203"/>
    </location>
</feature>
<evidence type="ECO:0000313" key="4">
    <source>
        <dbReference type="Proteomes" id="UP001314205"/>
    </source>
</evidence>
<evidence type="ECO:0000259" key="2">
    <source>
        <dbReference type="PROSITE" id="PS50994"/>
    </source>
</evidence>
<dbReference type="EMBL" id="CAVLGL010000002">
    <property type="protein sequence ID" value="CAK1579525.1"/>
    <property type="molecule type" value="Genomic_DNA"/>
</dbReference>
<organism evidence="3 4">
    <name type="scientific">Parnassius mnemosyne</name>
    <name type="common">clouded apollo</name>
    <dbReference type="NCBI Taxonomy" id="213953"/>
    <lineage>
        <taxon>Eukaryota</taxon>
        <taxon>Metazoa</taxon>
        <taxon>Ecdysozoa</taxon>
        <taxon>Arthropoda</taxon>
        <taxon>Hexapoda</taxon>
        <taxon>Insecta</taxon>
        <taxon>Pterygota</taxon>
        <taxon>Neoptera</taxon>
        <taxon>Endopterygota</taxon>
        <taxon>Lepidoptera</taxon>
        <taxon>Glossata</taxon>
        <taxon>Ditrysia</taxon>
        <taxon>Papilionoidea</taxon>
        <taxon>Papilionidae</taxon>
        <taxon>Parnassiinae</taxon>
        <taxon>Parnassini</taxon>
        <taxon>Parnassius</taxon>
        <taxon>Driopa</taxon>
    </lineage>
</organism>
<gene>
    <name evidence="3" type="ORF">PARMNEM_LOCUS1455</name>
</gene>
<comment type="caution">
    <text evidence="3">The sequence shown here is derived from an EMBL/GenBank/DDBJ whole genome shotgun (WGS) entry which is preliminary data.</text>
</comment>
<sequence>MGQLPSSRVTPHRPFHKSGVDYAGPIQVRPTKGRGYRSTKGYICLFVCMVTKALHLEVVSDMTAQSFLAAFKRFVARRGHVSDLWSDNGTNFVGSAKELTKLFSAERCVVVAEIQVWMSSNGTNWHFIPPHSPNFGGLWEAGIKSAKYHLKRVIGDSTLTFEELTTTLSQIEACLNSRPICQISNNPDDPNPLTPGHFLVGEPLVLVPDMNYETSNISALSRWNLTQRMVQDFWRRWSQEYLTQLHHRYKWSGQVPEPDVGSVVLVKEDDLPPARWLLGIITDKHPGLDGLTRVVSLKYKGNIIKRPVSKLVLLPKDCV</sequence>
<dbReference type="Pfam" id="PF18701">
    <property type="entry name" value="DUF5641"/>
    <property type="match status" value="1"/>
</dbReference>